<keyword evidence="1 2" id="KW-0175">Coiled coil</keyword>
<dbReference type="OrthoDB" id="4069826at2759"/>
<dbReference type="GO" id="GO:0034272">
    <property type="term" value="C:phosphatidylinositol 3-kinase complex, class III, type II"/>
    <property type="evidence" value="ECO:0007669"/>
    <property type="project" value="InterPro"/>
</dbReference>
<keyword evidence="4" id="KW-1185">Reference proteome</keyword>
<dbReference type="EMBL" id="HG316454">
    <property type="protein sequence ID" value="CDF87847.1"/>
    <property type="molecule type" value="Genomic_DNA"/>
</dbReference>
<proteinExistence type="predicted"/>
<dbReference type="AlphaFoldDB" id="A0A8J2T0R5"/>
<dbReference type="PANTHER" id="PTHR15157:SF5">
    <property type="entry name" value="UV RADIATION RESISTANCE-ASSOCIATED GENE PROTEIN"/>
    <property type="match status" value="1"/>
</dbReference>
<protein>
    <submittedName>
        <fullName evidence="3">BN860_15808g1_1</fullName>
    </submittedName>
</protein>
<dbReference type="GO" id="GO:0000149">
    <property type="term" value="F:SNARE binding"/>
    <property type="evidence" value="ECO:0007669"/>
    <property type="project" value="TreeGrafter"/>
</dbReference>
<evidence type="ECO:0000313" key="4">
    <source>
        <dbReference type="Proteomes" id="UP000019375"/>
    </source>
</evidence>
<accession>A0A8J2T0R5</accession>
<evidence type="ECO:0000256" key="1">
    <source>
        <dbReference type="ARBA" id="ARBA00023054"/>
    </source>
</evidence>
<evidence type="ECO:0000313" key="3">
    <source>
        <dbReference type="EMBL" id="CDF87847.1"/>
    </source>
</evidence>
<dbReference type="Pfam" id="PF17649">
    <property type="entry name" value="VPS38"/>
    <property type="match status" value="1"/>
</dbReference>
<organism evidence="3 4">
    <name type="scientific">Zygosaccharomyces bailii (strain CLIB 213 / ATCC 58445 / CBS 680 / BCRC 21525 / NBRC 1098 / NCYC 1416 / NRRL Y-2227)</name>
    <dbReference type="NCBI Taxonomy" id="1333698"/>
    <lineage>
        <taxon>Eukaryota</taxon>
        <taxon>Fungi</taxon>
        <taxon>Dikarya</taxon>
        <taxon>Ascomycota</taxon>
        <taxon>Saccharomycotina</taxon>
        <taxon>Saccharomycetes</taxon>
        <taxon>Saccharomycetales</taxon>
        <taxon>Saccharomycetaceae</taxon>
        <taxon>Zygosaccharomyces</taxon>
    </lineage>
</organism>
<gene>
    <name evidence="3" type="ORF">BN860_15808g</name>
</gene>
<dbReference type="GO" id="GO:0000323">
    <property type="term" value="C:lytic vacuole"/>
    <property type="evidence" value="ECO:0007669"/>
    <property type="project" value="TreeGrafter"/>
</dbReference>
<dbReference type="GO" id="GO:0035493">
    <property type="term" value="P:SNARE complex assembly"/>
    <property type="evidence" value="ECO:0007669"/>
    <property type="project" value="TreeGrafter"/>
</dbReference>
<evidence type="ECO:0000256" key="2">
    <source>
        <dbReference type="SAM" id="Coils"/>
    </source>
</evidence>
<dbReference type="PANTHER" id="PTHR15157">
    <property type="entry name" value="UV RADIATION RESISTANCE-ASSOCIATED GENE PROTEIN"/>
    <property type="match status" value="1"/>
</dbReference>
<dbReference type="Proteomes" id="UP000019375">
    <property type="component" value="Unassembled WGS sequence"/>
</dbReference>
<feature type="coiled-coil region" evidence="2">
    <location>
        <begin position="209"/>
        <end position="236"/>
    </location>
</feature>
<name>A0A8J2T0R5_ZYGB2</name>
<sequence length="425" mass="49335">MGPYLLKRRLRHVRSVKINNLCVTQKNSDDLFRFPSYFIVLENSRGETLYVSEVQNGSLYSVQFNELPLQHSPLTLFILKLFAEVPGKLSPYEDKVWCLFKNYKIDLNRMQYLKQDDIVGSYNAPLLELIDGNYVLPEVPIFSSSSSKTKEHKRKVSSLKNKPSFSFNYVLKLNKILEYTSQVMEESRQLSSKLELQIQNEHKKHIWVIDNLKHYNQQMKARIQKKRLELKKLDSMVALANTDLELPSEPHTNPLNDYYGNTYPSMVDSRNKLEALRTKKLAQLVSIFQMTELFHVRTGFATFDQSHQNASLYDKLSLQYLNKEELLKLATSGTKDVKKLTSTCLGYYTMFVTLIATQICSIPLPHVLWYCGSTSVINGTVPLYLDNNRDTTMLSQAIDYFNRDVVQIIQYLKHRRAQVVDNQNN</sequence>
<reference evidence="4" key="1">
    <citation type="journal article" date="2013" name="Genome Announc.">
        <title>Genome sequence of the food spoilage yeast Zygosaccharomyces bailii CLIB 213(T).</title>
        <authorList>
            <person name="Galeote V."/>
            <person name="Bigey F."/>
            <person name="Devillers H."/>
            <person name="Neuveglise C."/>
            <person name="Dequin S."/>
        </authorList>
    </citation>
    <scope>NUCLEOTIDE SEQUENCE [LARGE SCALE GENOMIC DNA]</scope>
    <source>
        <strain evidence="4">CLIB 213 / ATCC 58445 / CBS 680 / CCRC 21525 / NBRC 1098 / NCYC 1416 / NRRL Y-2227</strain>
    </source>
</reference>
<dbReference type="GO" id="GO:0005768">
    <property type="term" value="C:endosome"/>
    <property type="evidence" value="ECO:0007669"/>
    <property type="project" value="TreeGrafter"/>
</dbReference>
<dbReference type="InterPro" id="IPR040939">
    <property type="entry name" value="Vps38"/>
</dbReference>